<feature type="transmembrane region" description="Helical" evidence="9">
    <location>
        <begin position="562"/>
        <end position="585"/>
    </location>
</feature>
<reference evidence="11" key="1">
    <citation type="submission" date="2023-08" db="EMBL/GenBank/DDBJ databases">
        <title>Chromosome-level Genome Assembly of mud carp (Cirrhinus molitorella).</title>
        <authorList>
            <person name="Liu H."/>
        </authorList>
    </citation>
    <scope>NUCLEOTIDE SEQUENCE</scope>
    <source>
        <strain evidence="11">Prfri</strain>
        <tissue evidence="11">Muscle</tissue>
    </source>
</reference>
<evidence type="ECO:0000256" key="9">
    <source>
        <dbReference type="SAM" id="Phobius"/>
    </source>
</evidence>
<dbReference type="InterPro" id="IPR004766">
    <property type="entry name" value="TM_rcpt_patched"/>
</dbReference>
<dbReference type="PANTHER" id="PTHR46022:SF5">
    <property type="entry name" value="PROTEIN PATCHED HOMOLOG 1"/>
    <property type="match status" value="1"/>
</dbReference>
<proteinExistence type="inferred from homology"/>
<feature type="transmembrane region" description="Helical" evidence="9">
    <location>
        <begin position="993"/>
        <end position="1013"/>
    </location>
</feature>
<evidence type="ECO:0000256" key="2">
    <source>
        <dbReference type="ARBA" id="ARBA00005585"/>
    </source>
</evidence>
<dbReference type="NCBIfam" id="TIGR00918">
    <property type="entry name" value="2A060602"/>
    <property type="match status" value="1"/>
</dbReference>
<evidence type="ECO:0000313" key="11">
    <source>
        <dbReference type="EMBL" id="KAK2898694.1"/>
    </source>
</evidence>
<feature type="region of interest" description="Disordered" evidence="8">
    <location>
        <begin position="1"/>
        <end position="26"/>
    </location>
</feature>
<feature type="region of interest" description="Disordered" evidence="8">
    <location>
        <begin position="1059"/>
        <end position="1251"/>
    </location>
</feature>
<feature type="transmembrane region" description="Helical" evidence="9">
    <location>
        <begin position="459"/>
        <end position="484"/>
    </location>
</feature>
<evidence type="ECO:0000259" key="10">
    <source>
        <dbReference type="PROSITE" id="PS50156"/>
    </source>
</evidence>
<feature type="compositionally biased region" description="Polar residues" evidence="8">
    <location>
        <begin position="1149"/>
        <end position="1161"/>
    </location>
</feature>
<feature type="domain" description="SSD" evidence="10">
    <location>
        <begin position="427"/>
        <end position="587"/>
    </location>
</feature>
<dbReference type="Pfam" id="PF12349">
    <property type="entry name" value="Sterol-sensing"/>
    <property type="match status" value="1"/>
</dbReference>
<dbReference type="GO" id="GO:0008158">
    <property type="term" value="F:hedgehog receptor activity"/>
    <property type="evidence" value="ECO:0007669"/>
    <property type="project" value="InterPro"/>
</dbReference>
<keyword evidence="4 9" id="KW-1133">Transmembrane helix</keyword>
<accession>A0AA88TMW7</accession>
<dbReference type="GO" id="GO:0005886">
    <property type="term" value="C:plasma membrane"/>
    <property type="evidence" value="ECO:0007669"/>
    <property type="project" value="TreeGrafter"/>
</dbReference>
<dbReference type="GO" id="GO:0005119">
    <property type="term" value="F:smoothened binding"/>
    <property type="evidence" value="ECO:0007669"/>
    <property type="project" value="TreeGrafter"/>
</dbReference>
<keyword evidence="12" id="KW-1185">Reference proteome</keyword>
<dbReference type="EMBL" id="JAUYZG010000009">
    <property type="protein sequence ID" value="KAK2898694.1"/>
    <property type="molecule type" value="Genomic_DNA"/>
</dbReference>
<feature type="compositionally biased region" description="Polar residues" evidence="8">
    <location>
        <begin position="1235"/>
        <end position="1244"/>
    </location>
</feature>
<feature type="transmembrane region" description="Helical" evidence="9">
    <location>
        <begin position="1025"/>
        <end position="1050"/>
    </location>
</feature>
<dbReference type="InterPro" id="IPR053958">
    <property type="entry name" value="HMGCR/SNAP/NPC1-like_SSD"/>
</dbReference>
<evidence type="ECO:0000256" key="8">
    <source>
        <dbReference type="SAM" id="MobiDB-lite"/>
    </source>
</evidence>
<comment type="subcellular location">
    <subcellularLocation>
        <location evidence="1">Membrane</location>
        <topology evidence="1">Multi-pass membrane protein</topology>
    </subcellularLocation>
</comment>
<feature type="transmembrane region" description="Helical" evidence="9">
    <location>
        <begin position="899"/>
        <end position="920"/>
    </location>
</feature>
<protein>
    <recommendedName>
        <fullName evidence="10">SSD domain-containing protein</fullName>
    </recommendedName>
</protein>
<feature type="compositionally biased region" description="Basic and acidic residues" evidence="8">
    <location>
        <begin position="1297"/>
        <end position="1316"/>
    </location>
</feature>
<feature type="transmembrane region" description="Helical" evidence="9">
    <location>
        <begin position="955"/>
        <end position="981"/>
    </location>
</feature>
<dbReference type="FunFam" id="1.20.1640.10:FF:000003">
    <property type="entry name" value="protein patched homolog 1"/>
    <property type="match status" value="1"/>
</dbReference>
<name>A0AA88TMW7_9TELE</name>
<evidence type="ECO:0000256" key="6">
    <source>
        <dbReference type="ARBA" id="ARBA00023170"/>
    </source>
</evidence>
<dbReference type="GO" id="GO:0045879">
    <property type="term" value="P:negative regulation of smoothened signaling pathway"/>
    <property type="evidence" value="ECO:0007669"/>
    <property type="project" value="TreeGrafter"/>
</dbReference>
<dbReference type="FunFam" id="1.20.1640.10:FF:000007">
    <property type="entry name" value="Protein patched homolog 1"/>
    <property type="match status" value="1"/>
</dbReference>
<evidence type="ECO:0000313" key="12">
    <source>
        <dbReference type="Proteomes" id="UP001187343"/>
    </source>
</evidence>
<keyword evidence="6" id="KW-0675">Receptor</keyword>
<comment type="similarity">
    <text evidence="2">Belongs to the patched family.</text>
</comment>
<feature type="compositionally biased region" description="Basic and acidic residues" evidence="8">
    <location>
        <begin position="1184"/>
        <end position="1193"/>
    </location>
</feature>
<feature type="transmembrane region" description="Helical" evidence="9">
    <location>
        <begin position="490"/>
        <end position="512"/>
    </location>
</feature>
<dbReference type="Gene3D" id="1.20.1640.10">
    <property type="entry name" value="Multidrug efflux transporter AcrB transmembrane domain"/>
    <property type="match status" value="2"/>
</dbReference>
<feature type="compositionally biased region" description="Polar residues" evidence="8">
    <location>
        <begin position="1"/>
        <end position="10"/>
    </location>
</feature>
<feature type="compositionally biased region" description="Polar residues" evidence="8">
    <location>
        <begin position="1168"/>
        <end position="1182"/>
    </location>
</feature>
<dbReference type="InterPro" id="IPR000731">
    <property type="entry name" value="SSD"/>
</dbReference>
<comment type="caution">
    <text evidence="11">The sequence shown here is derived from an EMBL/GenBank/DDBJ whole genome shotgun (WGS) entry which is preliminary data.</text>
</comment>
<sequence length="1336" mass="149111">MASAVNVSSEQENRDPDRPRLTRRNRGNYRTAAADLEYLQRPSYCDAAFALEQISEGKATGRKAPLWLRAKFQRLLFKLGCYIQKNCGKFLVVGLLIFGAFAVGLRAANLETDVEKLWVEVGGRVNQELKYTRQKIGEEAMFNPQLMIQTPRQEGANILTVEALKQHLDSAIKASRVHVYMYNRQWKLEHLCYKSGELVTETNFVDQIIEKLHPCLIITPLDCFWEGAKLHSGTVYLPGKDPVQWTNFDPIGFIAELKMLKYPVDSWEEMLVKAEVGHGYMDRPCLNPTDPDCPLSAPNKNTTRPFDVARVLTGGCYGLSKKYMHWQEELIVGGTKKNDSGRLLSAQALQTMFQLMTPKQMYEHLKGYEEVSHINWNEDKAAAILEAWQRRYSEAVQQSVSVNSSQKVLTFTTTTLEDILKSFSDVSVIRIASGYLLMLAYACLTMLRWDCAKSQGAVGLAGVLLVTLSVAAGLGLCSLLGISFNAATTQVLPFLALGVGVDDVFLLAHAFSETGQNKRIPFEDRTGECLKRTGASVALTSISNVTAFFMAALIPIPALRAFSLQAAVVVVFNFAMVLLIFPAILSMDLYRREDRRFDIFCCFVRCSQSLTHICLFVCVSYQVVVIFLFLALLGVSLYGTTRVRDGLELTDIVPRETGEYDFIRAQFRYFSFYNMYVVTQKADYAQIQPQLYELHQRFGTVKYVLREENGQLPRMWLHYFREWLQGLQEAFDKDWQAGRITQGNYRNGSDDGVLAYKLLVQTGRRDKPVNMNLLTRQRLVSADGIINPNAFYIYLTAWVSNDPVAYAASQASIRPHPPEWLHDRTDSIPVSRLNIPAAEPIEYAQFPFYLNGLRETPQFVEAIESVRSICSNYSRQGLPSYPNGYPFLFWEQYVGLRHWLLLSISVVLACTFLVCAVFLLNPWTAGIIVLVLSLMTVELFGMMGLIGIKLSAVPVVILIASVGIGVEFTVHVALAFLTAIGDRNKRAVLALEHMFAPVLDGAFSTLLGVLMLAGSEFDFIVRYFFAVLAILTVLGVLNGLVLLPVLLSYFGPYPEVSPADGRSRLPTPSPEPPPQVVRFTMRPSHTTPGAGSDSSDSEYGSNTTVSGISQELQQYDLQPNRGRSARLEEVRIATGGRQGSRQVELPVNSPYSDDSRQQQPPQHYRSTHLPSSQDAGPQSSKRYCSRDPKRDFGSGHPPPPHRPRMDAFETATEPGGCSGPNHRERSGAHRPRSHNPYTHPSHPSTGPAYCQPITTVTASASVTVAVHPGMPGQSPAYPSYPPNDSYHTSEDVYTDPHFSDPHVPFDKSSDSSKTEGMELQDLEYDTPSVCHTRPSS</sequence>
<feature type="compositionally biased region" description="Basic and acidic residues" evidence="8">
    <location>
        <begin position="11"/>
        <end position="20"/>
    </location>
</feature>
<feature type="compositionally biased region" description="Polar residues" evidence="8">
    <location>
        <begin position="1083"/>
        <end position="1117"/>
    </location>
</feature>
<evidence type="ECO:0000256" key="7">
    <source>
        <dbReference type="ARBA" id="ARBA00023180"/>
    </source>
</evidence>
<evidence type="ECO:0000256" key="1">
    <source>
        <dbReference type="ARBA" id="ARBA00004141"/>
    </source>
</evidence>
<feature type="transmembrane region" description="Helical" evidence="9">
    <location>
        <begin position="533"/>
        <end position="556"/>
    </location>
</feature>
<keyword evidence="5 9" id="KW-0472">Membrane</keyword>
<feature type="transmembrane region" description="Helical" evidence="9">
    <location>
        <begin position="619"/>
        <end position="639"/>
    </location>
</feature>
<dbReference type="Proteomes" id="UP001187343">
    <property type="component" value="Unassembled WGS sequence"/>
</dbReference>
<feature type="transmembrane region" description="Helical" evidence="9">
    <location>
        <begin position="428"/>
        <end position="447"/>
    </location>
</feature>
<feature type="region of interest" description="Disordered" evidence="8">
    <location>
        <begin position="1266"/>
        <end position="1336"/>
    </location>
</feature>
<keyword evidence="3 9" id="KW-0812">Transmembrane</keyword>
<evidence type="ECO:0000256" key="5">
    <source>
        <dbReference type="ARBA" id="ARBA00023136"/>
    </source>
</evidence>
<feature type="transmembrane region" description="Helical" evidence="9">
    <location>
        <begin position="926"/>
        <end position="948"/>
    </location>
</feature>
<keyword evidence="7" id="KW-0325">Glycoprotein</keyword>
<dbReference type="PROSITE" id="PS50156">
    <property type="entry name" value="SSD"/>
    <property type="match status" value="1"/>
</dbReference>
<gene>
    <name evidence="11" type="ORF">Q8A67_010112</name>
</gene>
<evidence type="ECO:0000256" key="4">
    <source>
        <dbReference type="ARBA" id="ARBA00022989"/>
    </source>
</evidence>
<organism evidence="11 12">
    <name type="scientific">Cirrhinus molitorella</name>
    <name type="common">mud carp</name>
    <dbReference type="NCBI Taxonomy" id="172907"/>
    <lineage>
        <taxon>Eukaryota</taxon>
        <taxon>Metazoa</taxon>
        <taxon>Chordata</taxon>
        <taxon>Craniata</taxon>
        <taxon>Vertebrata</taxon>
        <taxon>Euteleostomi</taxon>
        <taxon>Actinopterygii</taxon>
        <taxon>Neopterygii</taxon>
        <taxon>Teleostei</taxon>
        <taxon>Ostariophysi</taxon>
        <taxon>Cypriniformes</taxon>
        <taxon>Cyprinidae</taxon>
        <taxon>Labeoninae</taxon>
        <taxon>Labeonini</taxon>
        <taxon>Cirrhinus</taxon>
    </lineage>
</organism>
<dbReference type="GO" id="GO:0097108">
    <property type="term" value="F:hedgehog family protein binding"/>
    <property type="evidence" value="ECO:0007669"/>
    <property type="project" value="TreeGrafter"/>
</dbReference>
<dbReference type="SUPFAM" id="SSF82866">
    <property type="entry name" value="Multidrug efflux transporter AcrB transmembrane domain"/>
    <property type="match status" value="2"/>
</dbReference>
<dbReference type="PANTHER" id="PTHR46022">
    <property type="entry name" value="PROTEIN PATCHED"/>
    <property type="match status" value="1"/>
</dbReference>
<evidence type="ECO:0000256" key="3">
    <source>
        <dbReference type="ARBA" id="ARBA00022692"/>
    </source>
</evidence>